<dbReference type="Gene3D" id="1.25.10.10">
    <property type="entry name" value="Leucine-rich Repeat Variant"/>
    <property type="match status" value="1"/>
</dbReference>
<dbReference type="InterPro" id="IPR016024">
    <property type="entry name" value="ARM-type_fold"/>
</dbReference>
<organism evidence="1 2">
    <name type="scientific">Tritrichomonas musculus</name>
    <dbReference type="NCBI Taxonomy" id="1915356"/>
    <lineage>
        <taxon>Eukaryota</taxon>
        <taxon>Metamonada</taxon>
        <taxon>Parabasalia</taxon>
        <taxon>Tritrichomonadida</taxon>
        <taxon>Tritrichomonadidae</taxon>
        <taxon>Tritrichomonas</taxon>
    </lineage>
</organism>
<name>A0ABR2JKC6_9EUKA</name>
<sequence length="453" mass="53489">MQIASVKQDTKVLKKEEFFKDDIHENTSEEDDFIAKIELSVKRINANNDLSILIDDFFFLISYIEKKDFVFTTDFILKVLSFLKDEQDTQEKQIVLKLLRLMTAFDSPMQQILINNHIFDILFKYFPNEEVIDTFSNLSCANSDARSYLLNSGIINFIFQYIDSIDHFECLIHLSQNLLCRMANFQYDNYIPQFIQLFHKIISLINKEIEFSPDLIVGAFRDYVDADDRLLDDFLINNQLEVFLNLYSRDYNFLRPLLRICETIIYQKKEDGAHYLINCNIIHFITEIIFNGDREIRVFSFNFLYLLVDYAPDITNNLISQDFHTILFSEFNDKLSIRYRTFIYKFCCLLLVNSSPQYLTELIKVGIVDMLVDYPSILIHERDWGILLDGIVKIVKFNGFDDSEIIQEKLKDIKENQEFIDWLYEACQSRKSDISELANMVESLLHDQALNCI</sequence>
<gene>
    <name evidence="1" type="ORF">M9Y10_004970</name>
</gene>
<dbReference type="InterPro" id="IPR011989">
    <property type="entry name" value="ARM-like"/>
</dbReference>
<proteinExistence type="predicted"/>
<protein>
    <submittedName>
        <fullName evidence="1">Uncharacterized protein</fullName>
    </submittedName>
</protein>
<keyword evidence="2" id="KW-1185">Reference proteome</keyword>
<comment type="caution">
    <text evidence="1">The sequence shown here is derived from an EMBL/GenBank/DDBJ whole genome shotgun (WGS) entry which is preliminary data.</text>
</comment>
<reference evidence="1 2" key="1">
    <citation type="submission" date="2024-04" db="EMBL/GenBank/DDBJ databases">
        <title>Tritrichomonas musculus Genome.</title>
        <authorList>
            <person name="Alves-Ferreira E."/>
            <person name="Grigg M."/>
            <person name="Lorenzi H."/>
            <person name="Galac M."/>
        </authorList>
    </citation>
    <scope>NUCLEOTIDE SEQUENCE [LARGE SCALE GENOMIC DNA]</scope>
    <source>
        <strain evidence="1 2">EAF2021</strain>
    </source>
</reference>
<accession>A0ABR2JKC6</accession>
<evidence type="ECO:0000313" key="2">
    <source>
        <dbReference type="Proteomes" id="UP001470230"/>
    </source>
</evidence>
<dbReference type="Proteomes" id="UP001470230">
    <property type="component" value="Unassembled WGS sequence"/>
</dbReference>
<evidence type="ECO:0000313" key="1">
    <source>
        <dbReference type="EMBL" id="KAK8878205.1"/>
    </source>
</evidence>
<dbReference type="EMBL" id="JAPFFF010000011">
    <property type="protein sequence ID" value="KAK8878205.1"/>
    <property type="molecule type" value="Genomic_DNA"/>
</dbReference>
<dbReference type="SUPFAM" id="SSF48371">
    <property type="entry name" value="ARM repeat"/>
    <property type="match status" value="1"/>
</dbReference>